<comment type="caution">
    <text evidence="2">The sequence shown here is derived from an EMBL/GenBank/DDBJ whole genome shotgun (WGS) entry which is preliminary data.</text>
</comment>
<dbReference type="PANTHER" id="PTHR32046">
    <property type="entry name" value="G DOMAIN-CONTAINING PROTEIN"/>
    <property type="match status" value="1"/>
</dbReference>
<gene>
    <name evidence="2" type="ORF">QQX98_011272</name>
</gene>
<dbReference type="Pfam" id="PF24676">
    <property type="entry name" value="DUF7656"/>
    <property type="match status" value="1"/>
</dbReference>
<dbReference type="InterPro" id="IPR056073">
    <property type="entry name" value="DUF7656"/>
</dbReference>
<reference evidence="2 3" key="1">
    <citation type="journal article" date="2025" name="Microbiol. Resour. Announc.">
        <title>Draft genome sequences for Neonectria magnoliae and Neonectria punicea, canker pathogens of Liriodendron tulipifera and Acer saccharum in West Virginia.</title>
        <authorList>
            <person name="Petronek H.M."/>
            <person name="Kasson M.T."/>
            <person name="Metheny A.M."/>
            <person name="Stauder C.M."/>
            <person name="Lovett B."/>
            <person name="Lynch S.C."/>
            <person name="Garnas J.R."/>
            <person name="Kasson L.R."/>
            <person name="Stajich J.E."/>
        </authorList>
    </citation>
    <scope>NUCLEOTIDE SEQUENCE [LARGE SCALE GENOMIC DNA]</scope>
    <source>
        <strain evidence="2 3">NRRL 64653</strain>
    </source>
</reference>
<name>A0ABR1GMF9_9HYPO</name>
<dbReference type="PANTHER" id="PTHR32046:SF11">
    <property type="entry name" value="IMMUNE-ASSOCIATED NUCLEOTIDE-BINDING PROTEIN 10-LIKE"/>
    <property type="match status" value="1"/>
</dbReference>
<proteinExistence type="predicted"/>
<feature type="domain" description="DUF7656" evidence="1">
    <location>
        <begin position="71"/>
        <end position="112"/>
    </location>
</feature>
<dbReference type="EMBL" id="JAZAVJ010000270">
    <property type="protein sequence ID" value="KAK7402962.1"/>
    <property type="molecule type" value="Genomic_DNA"/>
</dbReference>
<keyword evidence="3" id="KW-1185">Reference proteome</keyword>
<protein>
    <recommendedName>
        <fullName evidence="1">DUF7656 domain-containing protein</fullName>
    </recommendedName>
</protein>
<evidence type="ECO:0000259" key="1">
    <source>
        <dbReference type="Pfam" id="PF24676"/>
    </source>
</evidence>
<dbReference type="Proteomes" id="UP001498476">
    <property type="component" value="Unassembled WGS sequence"/>
</dbReference>
<evidence type="ECO:0000313" key="2">
    <source>
        <dbReference type="EMBL" id="KAK7402962.1"/>
    </source>
</evidence>
<sequence>MLVHVRNGSLNHDSLRQLCDRINTSDSSPGNASAIAGQELAKLEFVSVAVELGALYIGHNGISPQASIYNRTMPVYIADCDATSVSMDLESPRICQLQDRQEVIPDLLEQNKFLAGIGDARGPAFDKKNTREILDTLGSYDDLHGILILLKSNNARLSATFRFCIKELLTHLHRSAAENGGFGFTNTRISNYAPGDTFGPLKALLQEHSEIGLALSTHTTYYFDSGGFRYLAAYKNDTHLPNEEDFRRS</sequence>
<organism evidence="2 3">
    <name type="scientific">Neonectria punicea</name>
    <dbReference type="NCBI Taxonomy" id="979145"/>
    <lineage>
        <taxon>Eukaryota</taxon>
        <taxon>Fungi</taxon>
        <taxon>Dikarya</taxon>
        <taxon>Ascomycota</taxon>
        <taxon>Pezizomycotina</taxon>
        <taxon>Sordariomycetes</taxon>
        <taxon>Hypocreomycetidae</taxon>
        <taxon>Hypocreales</taxon>
        <taxon>Nectriaceae</taxon>
        <taxon>Neonectria</taxon>
    </lineage>
</organism>
<evidence type="ECO:0000313" key="3">
    <source>
        <dbReference type="Proteomes" id="UP001498476"/>
    </source>
</evidence>
<accession>A0ABR1GMF9</accession>